<sequence length="21" mass="2430">MISNIEMIVYIYSIIESIIAN</sequence>
<keyword evidence="1" id="KW-0614">Plasmid</keyword>
<reference evidence="1" key="1">
    <citation type="submission" date="2018-02" db="EMBL/GenBank/DDBJ databases">
        <authorList>
            <person name="Cohen D.B."/>
            <person name="Kent A.D."/>
        </authorList>
    </citation>
    <scope>NUCLEOTIDE SEQUENCE</scope>
    <source>
        <strain evidence="1">R71</strain>
    </source>
</reference>
<protein>
    <submittedName>
        <fullName evidence="1">Uncharacterized protein</fullName>
    </submittedName>
</protein>
<accession>A0A2P9EDC6</accession>
<dbReference type="EMBL" id="LT985275">
    <property type="protein sequence ID" value="SPE01379.1"/>
    <property type="molecule type" value="Genomic_DNA"/>
</dbReference>
<dbReference type="AlphaFoldDB" id="A0A2P9EDC6"/>
<name>A0A2P9EDC6_ECOLX</name>
<geneLocation type="plasmid" evidence="1">
    <name>RCS70_p</name>
</geneLocation>
<gene>
    <name evidence="1" type="ORF">RCS70_P0027</name>
</gene>
<organism evidence="1">
    <name type="scientific">Escherichia coli</name>
    <dbReference type="NCBI Taxonomy" id="562"/>
    <lineage>
        <taxon>Bacteria</taxon>
        <taxon>Pseudomonadati</taxon>
        <taxon>Pseudomonadota</taxon>
        <taxon>Gammaproteobacteria</taxon>
        <taxon>Enterobacterales</taxon>
        <taxon>Enterobacteriaceae</taxon>
        <taxon>Escherichia</taxon>
    </lineage>
</organism>
<evidence type="ECO:0000313" key="1">
    <source>
        <dbReference type="EMBL" id="SPE01379.1"/>
    </source>
</evidence>
<proteinExistence type="predicted"/>